<sequence>MRSAMGGTMLVKVEAGVVDDTIKFVDQSSDWKKINENDKDISKKKNVKTGKMKENDKREMAMKGKDELQ</sequence>
<dbReference type="AlphaFoldDB" id="A0A915KM91"/>
<accession>A0A915KM91</accession>
<feature type="region of interest" description="Disordered" evidence="1">
    <location>
        <begin position="42"/>
        <end position="69"/>
    </location>
</feature>
<protein>
    <submittedName>
        <fullName evidence="3">Uncharacterized protein</fullName>
    </submittedName>
</protein>
<feature type="compositionally biased region" description="Basic and acidic residues" evidence="1">
    <location>
        <begin position="51"/>
        <end position="69"/>
    </location>
</feature>
<name>A0A915KM91_ROMCU</name>
<organism evidence="2 3">
    <name type="scientific">Romanomermis culicivorax</name>
    <name type="common">Nematode worm</name>
    <dbReference type="NCBI Taxonomy" id="13658"/>
    <lineage>
        <taxon>Eukaryota</taxon>
        <taxon>Metazoa</taxon>
        <taxon>Ecdysozoa</taxon>
        <taxon>Nematoda</taxon>
        <taxon>Enoplea</taxon>
        <taxon>Dorylaimia</taxon>
        <taxon>Mermithida</taxon>
        <taxon>Mermithoidea</taxon>
        <taxon>Mermithidae</taxon>
        <taxon>Romanomermis</taxon>
    </lineage>
</organism>
<evidence type="ECO:0000256" key="1">
    <source>
        <dbReference type="SAM" id="MobiDB-lite"/>
    </source>
</evidence>
<dbReference type="Proteomes" id="UP000887565">
    <property type="component" value="Unplaced"/>
</dbReference>
<dbReference type="WBParaSite" id="nRc.2.0.1.t39957-RA">
    <property type="protein sequence ID" value="nRc.2.0.1.t39957-RA"/>
    <property type="gene ID" value="nRc.2.0.1.g39957"/>
</dbReference>
<reference evidence="3" key="1">
    <citation type="submission" date="2022-11" db="UniProtKB">
        <authorList>
            <consortium name="WormBaseParasite"/>
        </authorList>
    </citation>
    <scope>IDENTIFICATION</scope>
</reference>
<evidence type="ECO:0000313" key="3">
    <source>
        <dbReference type="WBParaSite" id="nRc.2.0.1.t39957-RA"/>
    </source>
</evidence>
<evidence type="ECO:0000313" key="2">
    <source>
        <dbReference type="Proteomes" id="UP000887565"/>
    </source>
</evidence>
<keyword evidence="2" id="KW-1185">Reference proteome</keyword>
<proteinExistence type="predicted"/>